<dbReference type="InterPro" id="IPR011001">
    <property type="entry name" value="Saposin-like"/>
</dbReference>
<organism evidence="4">
    <name type="scientific">Trepomonas sp. PC1</name>
    <dbReference type="NCBI Taxonomy" id="1076344"/>
    <lineage>
        <taxon>Eukaryota</taxon>
        <taxon>Metamonada</taxon>
        <taxon>Diplomonadida</taxon>
        <taxon>Hexamitidae</taxon>
        <taxon>Hexamitinae</taxon>
        <taxon>Trepomonas</taxon>
    </lineage>
</organism>
<reference evidence="4" key="1">
    <citation type="submission" date="2015-07" db="EMBL/GenBank/DDBJ databases">
        <title>Adaptation to a free-living lifestyle via gene acquisitions in the diplomonad Trepomonas sp. PC1.</title>
        <authorList>
            <person name="Xu F."/>
            <person name="Jerlstrom-Hultqvist J."/>
            <person name="Kolisko M."/>
            <person name="Simpson A.G.B."/>
            <person name="Roger A.J."/>
            <person name="Svard S.G."/>
            <person name="Andersson J.O."/>
        </authorList>
    </citation>
    <scope>NUCLEOTIDE SEQUENCE</scope>
    <source>
        <strain evidence="4">PC1</strain>
    </source>
</reference>
<proteinExistence type="predicted"/>
<evidence type="ECO:0000259" key="3">
    <source>
        <dbReference type="PROSITE" id="PS50015"/>
    </source>
</evidence>
<dbReference type="PANTHER" id="PTHR11480">
    <property type="entry name" value="SAPOSIN-RELATED"/>
    <property type="match status" value="1"/>
</dbReference>
<keyword evidence="2" id="KW-0325">Glycoprotein</keyword>
<dbReference type="Pfam" id="PF03489">
    <property type="entry name" value="SapB_2"/>
    <property type="match status" value="2"/>
</dbReference>
<dbReference type="PROSITE" id="PS50015">
    <property type="entry name" value="SAP_B"/>
    <property type="match status" value="2"/>
</dbReference>
<dbReference type="Gene3D" id="1.10.225.10">
    <property type="entry name" value="Saposin-like"/>
    <property type="match status" value="2"/>
</dbReference>
<evidence type="ECO:0000313" key="4">
    <source>
        <dbReference type="EMBL" id="JAP93047.1"/>
    </source>
</evidence>
<sequence>IFCEGAFTFLYDVFSWDNQNGEAYIRFVLDYICEIFPSGSKETCQDFIDQEYEKLVSFLFDEFPPKNVCILAGACESDIPPEYKTECELCSIFYQFALDMINFEATVEAIEDLLKYVCDVFPTVIRIGCDIFVDKNYEKLLDYLSNKYSTEEACRMMGACTD</sequence>
<dbReference type="SUPFAM" id="SSF47862">
    <property type="entry name" value="Saposin"/>
    <property type="match status" value="2"/>
</dbReference>
<protein>
    <recommendedName>
        <fullName evidence="3">Saposin B-type domain-containing protein</fullName>
    </recommendedName>
</protein>
<keyword evidence="1" id="KW-1015">Disulfide bond</keyword>
<evidence type="ECO:0000256" key="2">
    <source>
        <dbReference type="ARBA" id="ARBA00023180"/>
    </source>
</evidence>
<dbReference type="EMBL" id="GDID01003559">
    <property type="protein sequence ID" value="JAP93047.1"/>
    <property type="molecule type" value="Transcribed_RNA"/>
</dbReference>
<dbReference type="AlphaFoldDB" id="A0A146K8X5"/>
<dbReference type="InterPro" id="IPR051428">
    <property type="entry name" value="Sphingo_Act-Surfact_Prot"/>
</dbReference>
<accession>A0A146K8X5</accession>
<gene>
    <name evidence="4" type="ORF">TPC1_14805</name>
</gene>
<dbReference type="InterPro" id="IPR008139">
    <property type="entry name" value="SaposinB_dom"/>
</dbReference>
<feature type="domain" description="Saposin B-type" evidence="3">
    <location>
        <begin position="83"/>
        <end position="162"/>
    </location>
</feature>
<evidence type="ECO:0000256" key="1">
    <source>
        <dbReference type="ARBA" id="ARBA00023157"/>
    </source>
</evidence>
<name>A0A146K8X5_9EUKA</name>
<feature type="domain" description="Saposin B-type" evidence="3">
    <location>
        <begin position="1"/>
        <end position="79"/>
    </location>
</feature>
<dbReference type="SMART" id="SM00741">
    <property type="entry name" value="SapB"/>
    <property type="match status" value="2"/>
</dbReference>
<dbReference type="InterPro" id="IPR008138">
    <property type="entry name" value="SapB_2"/>
</dbReference>
<feature type="non-terminal residue" evidence="4">
    <location>
        <position position="1"/>
    </location>
</feature>